<comment type="caution">
    <text evidence="1">The sequence shown here is derived from an EMBL/GenBank/DDBJ whole genome shotgun (WGS) entry which is preliminary data.</text>
</comment>
<dbReference type="AlphaFoldDB" id="A0A830GYP1"/>
<reference evidence="1" key="2">
    <citation type="submission" date="2020-09" db="EMBL/GenBank/DDBJ databases">
        <authorList>
            <person name="Sun Q."/>
            <person name="Ohkuma M."/>
        </authorList>
    </citation>
    <scope>NUCLEOTIDE SEQUENCE</scope>
    <source>
        <strain evidence="1">JCM 31740</strain>
    </source>
</reference>
<dbReference type="EMBL" id="BMQS01000002">
    <property type="protein sequence ID" value="GGT88135.1"/>
    <property type="molecule type" value="Genomic_DNA"/>
</dbReference>
<dbReference type="Proteomes" id="UP000616143">
    <property type="component" value="Unassembled WGS sequence"/>
</dbReference>
<protein>
    <submittedName>
        <fullName evidence="1">Uncharacterized protein</fullName>
    </submittedName>
</protein>
<proteinExistence type="predicted"/>
<gene>
    <name evidence="1" type="ORF">GCM10007116_02610</name>
</gene>
<reference evidence="1" key="1">
    <citation type="journal article" date="2014" name="Int. J. Syst. Evol. Microbiol.">
        <title>Complete genome sequence of Corynebacterium casei LMG S-19264T (=DSM 44701T), isolated from a smear-ripened cheese.</title>
        <authorList>
            <consortium name="US DOE Joint Genome Institute (JGI-PGF)"/>
            <person name="Walter F."/>
            <person name="Albersmeier A."/>
            <person name="Kalinowski J."/>
            <person name="Ruckert C."/>
        </authorList>
    </citation>
    <scope>NUCLEOTIDE SEQUENCE</scope>
    <source>
        <strain evidence="1">JCM 31740</strain>
    </source>
</reference>
<evidence type="ECO:0000313" key="2">
    <source>
        <dbReference type="Proteomes" id="UP000616143"/>
    </source>
</evidence>
<name>A0A830GYP1_9CREN</name>
<organism evidence="1 2">
    <name type="scientific">Sulfodiicoccus acidiphilus</name>
    <dbReference type="NCBI Taxonomy" id="1670455"/>
    <lineage>
        <taxon>Archaea</taxon>
        <taxon>Thermoproteota</taxon>
        <taxon>Thermoprotei</taxon>
        <taxon>Sulfolobales</taxon>
        <taxon>Sulfolobaceae</taxon>
        <taxon>Sulfodiicoccus</taxon>
    </lineage>
</organism>
<accession>A0A830GYP1</accession>
<sequence>MRKPRTIVFSQEMELPAFVAARAAATAGYRLLVLELFEFLFSVLPYVEVDGPILILLRGDDPEVKGSMNAMREDHEILSCTKELGGLCDVSLSLSLTQLFLSGQDGYRAKRLLEEVQHLEDLDSWGESKVATIPAPSAVVLSPVLRPARRTVARYSGLETLEMGDLPPRGSVLIYTGVDSHLAKKELSLRGQYYYPLLLDVDPILAPVYAAIVALKLPKLNKR</sequence>
<evidence type="ECO:0000313" key="1">
    <source>
        <dbReference type="EMBL" id="GGT88135.1"/>
    </source>
</evidence>